<feature type="region of interest" description="Disordered" evidence="1">
    <location>
        <begin position="149"/>
        <end position="213"/>
    </location>
</feature>
<keyword evidence="3" id="KW-1185">Reference proteome</keyword>
<feature type="region of interest" description="Disordered" evidence="1">
    <location>
        <begin position="477"/>
        <end position="532"/>
    </location>
</feature>
<feature type="region of interest" description="Disordered" evidence="1">
    <location>
        <begin position="288"/>
        <end position="314"/>
    </location>
</feature>
<dbReference type="GeneID" id="59328907"/>
<evidence type="ECO:0000256" key="1">
    <source>
        <dbReference type="SAM" id="MobiDB-lite"/>
    </source>
</evidence>
<feature type="compositionally biased region" description="Acidic residues" evidence="1">
    <location>
        <begin position="181"/>
        <end position="190"/>
    </location>
</feature>
<accession>A0A8H6CHX2</accession>
<organism evidence="2 3">
    <name type="scientific">Letharia lupina</name>
    <dbReference type="NCBI Taxonomy" id="560253"/>
    <lineage>
        <taxon>Eukaryota</taxon>
        <taxon>Fungi</taxon>
        <taxon>Dikarya</taxon>
        <taxon>Ascomycota</taxon>
        <taxon>Pezizomycotina</taxon>
        <taxon>Lecanoromycetes</taxon>
        <taxon>OSLEUM clade</taxon>
        <taxon>Lecanoromycetidae</taxon>
        <taxon>Lecanorales</taxon>
        <taxon>Lecanorineae</taxon>
        <taxon>Parmeliaceae</taxon>
        <taxon>Letharia</taxon>
    </lineage>
</organism>
<name>A0A8H6CHX2_9LECA</name>
<feature type="region of interest" description="Disordered" evidence="1">
    <location>
        <begin position="41"/>
        <end position="122"/>
    </location>
</feature>
<gene>
    <name evidence="2" type="ORF">HO133_000488</name>
</gene>
<evidence type="ECO:0000313" key="2">
    <source>
        <dbReference type="EMBL" id="KAF6223645.1"/>
    </source>
</evidence>
<comment type="caution">
    <text evidence="2">The sequence shown here is derived from an EMBL/GenBank/DDBJ whole genome shotgun (WGS) entry which is preliminary data.</text>
</comment>
<protein>
    <submittedName>
        <fullName evidence="2">Uncharacterized protein</fullName>
    </submittedName>
</protein>
<evidence type="ECO:0000313" key="3">
    <source>
        <dbReference type="Proteomes" id="UP000593566"/>
    </source>
</evidence>
<sequence length="798" mass="90186">MTRGFHEEQFVAGDVQDINMRRTADHNIALDPALFGAQASTPVISQHSRNSHGRRVDLSNSRRSTKRAPGSFPKSRRDLQGVGPDTPARPDTAQENDSDVPETSQIPPSLSPSGYPDSGLIDRASFRDGVLESSATPETKAATSFLQAQMEVDIPPQKESNSRVIRSSKKRTRADAGLSVDNEDNPEDTTFESQRSTRRSKRTKTTPTYNDIGDEGERKIRKISKLNVRIAEGKAPKTGSLGPKGEVRIREDGRMEFRDVNNPEWTLAAYHNDYRRQFLDEAAEDGEFDHTPACGEAEHDMTSYEPEQQSWGPSRADWQNIVDSEGEKVMFKFDEPKSRRPQQEPSDWIHDDLVLLDSKNHPVKDWPGLNKTLSTEIESWRWEALMRIYPWLTVADLLARMPHIRKKKGAVLPLQTPQAFTNRAYRFRVPNQIPASNPKNGSKTYKEGILKSLDKKGAKTTEGLPILNPDEVDKVRRANKGKFKGNSRYVVNKDLDQETPETTPPSTKRKAHRDDDTPSEPEHDPPKAKRPCARTLQSLGVEVPSPNDLIPESIYDDTNRDANVDGAELFDEPTDTAGLWNDREQWGNPIDTTAPWDDQNEEVLVPLFTNIDDKEFALVEDANFTSAYAVIQARKSGNQQTGQIGVCWYKQSVPRHMGADGNIVEDVVDSAYWHQIEAEEPFPNDIQPASQVDSTNDIPPPSTRSNIPPTFHPLFHEPSHEGYQDFLGQNSYTSQPMAISISQMPPPVFNQIRDYQPQWDNSDEVWLNHLVHLKGSEEEDEEEEEEEKLYQDGYTRVH</sequence>
<dbReference type="RefSeq" id="XP_037152862.1">
    <property type="nucleotide sequence ID" value="XM_037291427.1"/>
</dbReference>
<reference evidence="2 3" key="1">
    <citation type="journal article" date="2020" name="Genomics">
        <title>Complete, high-quality genomes from long-read metagenomic sequencing of two wolf lichen thalli reveals enigmatic genome architecture.</title>
        <authorList>
            <person name="McKenzie S.K."/>
            <person name="Walston R.F."/>
            <person name="Allen J.L."/>
        </authorList>
    </citation>
    <scope>NUCLEOTIDE SEQUENCE [LARGE SCALE GENOMIC DNA]</scope>
    <source>
        <strain evidence="2">WasteWater1</strain>
    </source>
</reference>
<feature type="region of interest" description="Disordered" evidence="1">
    <location>
        <begin position="775"/>
        <end position="798"/>
    </location>
</feature>
<dbReference type="EMBL" id="JACCJB010000010">
    <property type="protein sequence ID" value="KAF6223645.1"/>
    <property type="molecule type" value="Genomic_DNA"/>
</dbReference>
<dbReference type="AlphaFoldDB" id="A0A8H6CHX2"/>
<proteinExistence type="predicted"/>
<feature type="compositionally biased region" description="Polar residues" evidence="1">
    <location>
        <begin position="101"/>
        <end position="112"/>
    </location>
</feature>
<dbReference type="Proteomes" id="UP000593566">
    <property type="component" value="Unassembled WGS sequence"/>
</dbReference>
<feature type="region of interest" description="Disordered" evidence="1">
    <location>
        <begin position="569"/>
        <end position="588"/>
    </location>
</feature>
<feature type="compositionally biased region" description="Acidic residues" evidence="1">
    <location>
        <begin position="777"/>
        <end position="787"/>
    </location>
</feature>
<feature type="compositionally biased region" description="Basic and acidic residues" evidence="1">
    <location>
        <begin position="512"/>
        <end position="527"/>
    </location>
</feature>